<sequence>ITMPRFKSLSDIRRSLKGDIPPPPPSRLNAGVPSATIPPKKVIKALYDFTAESPNELSFRAGDFFHVIGNENDVNWYEAYNPLTNARGMVPVKYFEVLGRQATSPASATPPALPPISSSVARFSSVDEITNIGGNKPMTSPLPRAISRTSTGMGGAAHTLHGVMLFDFAAERPNELNASAGDDILIVAQSHEDWFVAKFINKLGGPGLIPVAFVEVHDPETNSPVDDLAGMMQRLQISLPSVEEWKRMVMQQEQDSESSDVLGAMGGGRHQRGPSNVSHHSHHSHHSHTSNASGMARSNSRGTGFPASEVVDSACVESYITQEDQFWFLIRLFMADGSQHTVYRVYEDFYSFQIALLDTFPEEAGRTGKRRILPYMPAPLSFVDEVVTAERCGHLDTYIKELCDVPEYIRNSTLLRRFFGLEEDEDEDGDVVSNGDGGNGGGQHRHTHSTSSSAGRSQRRGTPPNSGRAAGKVNSSSYGSPTSPLPETAAPAEAGNVPMLKVKLMYNDDLIAIRVPNTITYVALWEKIFERLGPSVKAVSWKGASGDWNTLDSEDDLRQALSETGGKLTLHAT</sequence>
<evidence type="ECO:0000256" key="2">
    <source>
        <dbReference type="ARBA" id="ARBA00022737"/>
    </source>
</evidence>
<dbReference type="InterPro" id="IPR036871">
    <property type="entry name" value="PX_dom_sf"/>
</dbReference>
<dbReference type="SUPFAM" id="SSF64268">
    <property type="entry name" value="PX domain"/>
    <property type="match status" value="1"/>
</dbReference>
<dbReference type="GO" id="GO:0030674">
    <property type="term" value="F:protein-macromolecule adaptor activity"/>
    <property type="evidence" value="ECO:0007669"/>
    <property type="project" value="TreeGrafter"/>
</dbReference>
<dbReference type="InterPro" id="IPR051228">
    <property type="entry name" value="NADPH_Oxidase/PX-Domain"/>
</dbReference>
<dbReference type="GO" id="GO:0043332">
    <property type="term" value="C:mating projection tip"/>
    <property type="evidence" value="ECO:0007669"/>
    <property type="project" value="TreeGrafter"/>
</dbReference>
<feature type="compositionally biased region" description="Basic residues" evidence="4">
    <location>
        <begin position="279"/>
        <end position="288"/>
    </location>
</feature>
<feature type="domain" description="SH3" evidence="5">
    <location>
        <begin position="38"/>
        <end position="100"/>
    </location>
</feature>
<evidence type="ECO:0008006" key="9">
    <source>
        <dbReference type="Google" id="ProtNLM"/>
    </source>
</evidence>
<feature type="domain" description="PX" evidence="6">
    <location>
        <begin position="306"/>
        <end position="426"/>
    </location>
</feature>
<evidence type="ECO:0000259" key="6">
    <source>
        <dbReference type="PROSITE" id="PS50195"/>
    </source>
</evidence>
<evidence type="ECO:0000313" key="7">
    <source>
        <dbReference type="EMBL" id="RKP10865.1"/>
    </source>
</evidence>
<reference evidence="8" key="1">
    <citation type="journal article" date="2018" name="Nat. Microbiol.">
        <title>Leveraging single-cell genomics to expand the fungal tree of life.</title>
        <authorList>
            <person name="Ahrendt S.R."/>
            <person name="Quandt C.A."/>
            <person name="Ciobanu D."/>
            <person name="Clum A."/>
            <person name="Salamov A."/>
            <person name="Andreopoulos B."/>
            <person name="Cheng J.F."/>
            <person name="Woyke T."/>
            <person name="Pelin A."/>
            <person name="Henrissat B."/>
            <person name="Reynolds N.K."/>
            <person name="Benny G.L."/>
            <person name="Smith M.E."/>
            <person name="James T.Y."/>
            <person name="Grigoriev I.V."/>
        </authorList>
    </citation>
    <scope>NUCLEOTIDE SEQUENCE [LARGE SCALE GENOMIC DNA]</scope>
    <source>
        <strain evidence="8">RSA 1356</strain>
    </source>
</reference>
<dbReference type="Gene3D" id="3.10.20.90">
    <property type="entry name" value="Phosphatidylinositol 3-kinase Catalytic Subunit, Chain A, domain 1"/>
    <property type="match status" value="1"/>
</dbReference>
<dbReference type="SMART" id="SM00312">
    <property type="entry name" value="PX"/>
    <property type="match status" value="1"/>
</dbReference>
<dbReference type="Gene3D" id="3.30.1520.10">
    <property type="entry name" value="Phox-like domain"/>
    <property type="match status" value="1"/>
</dbReference>
<dbReference type="Proteomes" id="UP000271241">
    <property type="component" value="Unassembled WGS sequence"/>
</dbReference>
<dbReference type="InterPro" id="IPR001452">
    <property type="entry name" value="SH3_domain"/>
</dbReference>
<dbReference type="PANTHER" id="PTHR15706:SF2">
    <property type="entry name" value="SH3 AND PX DOMAIN-CONTAINING PROTEIN 2A"/>
    <property type="match status" value="1"/>
</dbReference>
<dbReference type="AlphaFoldDB" id="A0A4P9XWY1"/>
<dbReference type="GO" id="GO:0035091">
    <property type="term" value="F:phosphatidylinositol binding"/>
    <property type="evidence" value="ECO:0007669"/>
    <property type="project" value="InterPro"/>
</dbReference>
<dbReference type="CDD" id="cd06890">
    <property type="entry name" value="PX_Bem1p"/>
    <property type="match status" value="1"/>
</dbReference>
<keyword evidence="2" id="KW-0677">Repeat</keyword>
<evidence type="ECO:0000313" key="8">
    <source>
        <dbReference type="Proteomes" id="UP000271241"/>
    </source>
</evidence>
<dbReference type="InterPro" id="IPR001683">
    <property type="entry name" value="PX_dom"/>
</dbReference>
<dbReference type="PRINTS" id="PR00452">
    <property type="entry name" value="SH3DOMAIN"/>
</dbReference>
<dbReference type="SUPFAM" id="SSF50044">
    <property type="entry name" value="SH3-domain"/>
    <property type="match status" value="2"/>
</dbReference>
<gene>
    <name evidence="7" type="ORF">THASP1DRAFT_12258</name>
</gene>
<dbReference type="CDD" id="cd11878">
    <property type="entry name" value="SH3_Bem1p_1"/>
    <property type="match status" value="1"/>
</dbReference>
<dbReference type="SMART" id="SM00326">
    <property type="entry name" value="SH3"/>
    <property type="match status" value="2"/>
</dbReference>
<organism evidence="7 8">
    <name type="scientific">Thamnocephalis sphaerospora</name>
    <dbReference type="NCBI Taxonomy" id="78915"/>
    <lineage>
        <taxon>Eukaryota</taxon>
        <taxon>Fungi</taxon>
        <taxon>Fungi incertae sedis</taxon>
        <taxon>Zoopagomycota</taxon>
        <taxon>Zoopagomycotina</taxon>
        <taxon>Zoopagomycetes</taxon>
        <taxon>Zoopagales</taxon>
        <taxon>Sigmoideomycetaceae</taxon>
        <taxon>Thamnocephalis</taxon>
    </lineage>
</organism>
<feature type="region of interest" description="Disordered" evidence="4">
    <location>
        <begin position="426"/>
        <end position="491"/>
    </location>
</feature>
<dbReference type="EMBL" id="KZ992434">
    <property type="protein sequence ID" value="RKP10865.1"/>
    <property type="molecule type" value="Genomic_DNA"/>
</dbReference>
<dbReference type="Gene3D" id="2.30.30.40">
    <property type="entry name" value="SH3 Domains"/>
    <property type="match status" value="2"/>
</dbReference>
<dbReference type="GO" id="GO:0000747">
    <property type="term" value="P:conjugation with cellular fusion"/>
    <property type="evidence" value="ECO:0007669"/>
    <property type="project" value="TreeGrafter"/>
</dbReference>
<feature type="non-terminal residue" evidence="7">
    <location>
        <position position="1"/>
    </location>
</feature>
<dbReference type="InterPro" id="IPR036028">
    <property type="entry name" value="SH3-like_dom_sf"/>
</dbReference>
<dbReference type="PANTHER" id="PTHR15706">
    <property type="entry name" value="SH3 MULTIPLE DOMAIN"/>
    <property type="match status" value="1"/>
</dbReference>
<evidence type="ECO:0000256" key="1">
    <source>
        <dbReference type="ARBA" id="ARBA00022443"/>
    </source>
</evidence>
<dbReference type="InterPro" id="IPR035548">
    <property type="entry name" value="Bem1/Scd2_SH3_1"/>
</dbReference>
<keyword evidence="1 3" id="KW-0728">SH3 domain</keyword>
<dbReference type="OrthoDB" id="548867at2759"/>
<dbReference type="PROSITE" id="PS50002">
    <property type="entry name" value="SH3"/>
    <property type="match status" value="2"/>
</dbReference>
<keyword evidence="8" id="KW-1185">Reference proteome</keyword>
<dbReference type="InterPro" id="IPR035550">
    <property type="entry name" value="Bem1/Scd2_PX"/>
</dbReference>
<feature type="compositionally biased region" description="Polar residues" evidence="4">
    <location>
        <begin position="473"/>
        <end position="482"/>
    </location>
</feature>
<protein>
    <recommendedName>
        <fullName evidence="9">Bud emergence protein 1</fullName>
    </recommendedName>
</protein>
<dbReference type="Pfam" id="PF00787">
    <property type="entry name" value="PX"/>
    <property type="match status" value="1"/>
</dbReference>
<name>A0A4P9XWY1_9FUNG</name>
<proteinExistence type="predicted"/>
<evidence type="ECO:0000256" key="3">
    <source>
        <dbReference type="PROSITE-ProRule" id="PRU00192"/>
    </source>
</evidence>
<accession>A0A4P9XWY1</accession>
<feature type="compositionally biased region" description="Polar residues" evidence="4">
    <location>
        <begin position="289"/>
        <end position="302"/>
    </location>
</feature>
<dbReference type="PROSITE" id="PS50195">
    <property type="entry name" value="PX"/>
    <property type="match status" value="1"/>
</dbReference>
<evidence type="ECO:0000259" key="5">
    <source>
        <dbReference type="PROSITE" id="PS50002"/>
    </source>
</evidence>
<dbReference type="Pfam" id="PF00018">
    <property type="entry name" value="SH3_1"/>
    <property type="match status" value="2"/>
</dbReference>
<feature type="domain" description="SH3" evidence="5">
    <location>
        <begin position="157"/>
        <end position="219"/>
    </location>
</feature>
<feature type="region of interest" description="Disordered" evidence="4">
    <location>
        <begin position="249"/>
        <end position="303"/>
    </location>
</feature>
<dbReference type="GO" id="GO:0005737">
    <property type="term" value="C:cytoplasm"/>
    <property type="evidence" value="ECO:0007669"/>
    <property type="project" value="TreeGrafter"/>
</dbReference>
<dbReference type="SUPFAM" id="SSF54277">
    <property type="entry name" value="CAD &amp; PB1 domains"/>
    <property type="match status" value="1"/>
</dbReference>
<evidence type="ECO:0000256" key="4">
    <source>
        <dbReference type="SAM" id="MobiDB-lite"/>
    </source>
</evidence>
<feature type="region of interest" description="Disordered" evidence="4">
    <location>
        <begin position="14"/>
        <end position="33"/>
    </location>
</feature>
<dbReference type="STRING" id="78915.A0A4P9XWY1"/>